<dbReference type="RefSeq" id="WP_129227201.1">
    <property type="nucleotide sequence ID" value="NZ_QYBB01000013.1"/>
</dbReference>
<feature type="domain" description="Lipid A biosynthesis N-terminal" evidence="2">
    <location>
        <begin position="27"/>
        <end position="98"/>
    </location>
</feature>
<feature type="transmembrane region" description="Helical" evidence="1">
    <location>
        <begin position="23"/>
        <end position="41"/>
    </location>
</feature>
<dbReference type="Proteomes" id="UP000290759">
    <property type="component" value="Unassembled WGS sequence"/>
</dbReference>
<evidence type="ECO:0000256" key="1">
    <source>
        <dbReference type="SAM" id="Phobius"/>
    </source>
</evidence>
<proteinExistence type="predicted"/>
<evidence type="ECO:0000259" key="2">
    <source>
        <dbReference type="SMART" id="SM01259"/>
    </source>
</evidence>
<organism evidence="3 4">
    <name type="scientific">Lichenibacterium minor</name>
    <dbReference type="NCBI Taxonomy" id="2316528"/>
    <lineage>
        <taxon>Bacteria</taxon>
        <taxon>Pseudomonadati</taxon>
        <taxon>Pseudomonadota</taxon>
        <taxon>Alphaproteobacteria</taxon>
        <taxon>Hyphomicrobiales</taxon>
        <taxon>Lichenihabitantaceae</taxon>
        <taxon>Lichenibacterium</taxon>
    </lineage>
</organism>
<feature type="transmembrane region" description="Helical" evidence="1">
    <location>
        <begin position="53"/>
        <end position="73"/>
    </location>
</feature>
<dbReference type="GO" id="GO:0009245">
    <property type="term" value="P:lipid A biosynthetic process"/>
    <property type="evidence" value="ECO:0007669"/>
    <property type="project" value="InterPro"/>
</dbReference>
<comment type="caution">
    <text evidence="3">The sequence shown here is derived from an EMBL/GenBank/DDBJ whole genome shotgun (WGS) entry which is preliminary data.</text>
</comment>
<reference evidence="3 4" key="2">
    <citation type="submission" date="2019-02" db="EMBL/GenBank/DDBJ databases">
        <title>'Lichenibacterium ramalinii' gen. nov. sp. nov., 'Lichenibacterium minor' gen. nov. sp. nov.</title>
        <authorList>
            <person name="Pankratov T."/>
        </authorList>
    </citation>
    <scope>NUCLEOTIDE SEQUENCE [LARGE SCALE GENOMIC DNA]</scope>
    <source>
        <strain evidence="3 4">RmlP026</strain>
    </source>
</reference>
<dbReference type="GO" id="GO:0016020">
    <property type="term" value="C:membrane"/>
    <property type="evidence" value="ECO:0007669"/>
    <property type="project" value="GOC"/>
</dbReference>
<dbReference type="SMART" id="SM01259">
    <property type="entry name" value="LAB_N"/>
    <property type="match status" value="1"/>
</dbReference>
<name>A0A4Q2U969_9HYPH</name>
<feature type="transmembrane region" description="Helical" evidence="1">
    <location>
        <begin position="79"/>
        <end position="97"/>
    </location>
</feature>
<evidence type="ECO:0000313" key="4">
    <source>
        <dbReference type="Proteomes" id="UP000290759"/>
    </source>
</evidence>
<dbReference type="PIRSF" id="PIRSF028440">
    <property type="entry name" value="UCP_LAB_N"/>
    <property type="match status" value="1"/>
</dbReference>
<dbReference type="AlphaFoldDB" id="A0A4Q2U969"/>
<keyword evidence="4" id="KW-1185">Reference proteome</keyword>
<keyword evidence="1" id="KW-1133">Transmembrane helix</keyword>
<dbReference type="Gene3D" id="1.20.1280.290">
    <property type="match status" value="1"/>
</dbReference>
<keyword evidence="1" id="KW-0812">Transmembrane</keyword>
<dbReference type="EMBL" id="QYBB01000013">
    <property type="protein sequence ID" value="RYC31556.1"/>
    <property type="molecule type" value="Genomic_DNA"/>
</dbReference>
<keyword evidence="1" id="KW-0472">Membrane</keyword>
<accession>A0A4Q2U969</accession>
<sequence>MFYSLPHDIGVYLYDVFVGRFDAWVAFGIVAQTLFAGRFLVQWIESERAGRSVIPVSFWFLSILGGGMTMIYGLVRHDAIIILGQVLSNLIYVRNLVLIAKNRRSGRGGPAGDG</sequence>
<dbReference type="OrthoDB" id="9793186at2"/>
<dbReference type="InterPro" id="IPR011499">
    <property type="entry name" value="Lipid_A_biosynth_N"/>
</dbReference>
<reference evidence="3 4" key="1">
    <citation type="submission" date="2018-12" db="EMBL/GenBank/DDBJ databases">
        <authorList>
            <person name="Grouzdev D.S."/>
            <person name="Krutkina M.S."/>
        </authorList>
    </citation>
    <scope>NUCLEOTIDE SEQUENCE [LARGE SCALE GENOMIC DNA]</scope>
    <source>
        <strain evidence="3 4">RmlP026</strain>
    </source>
</reference>
<protein>
    <recommendedName>
        <fullName evidence="2">Lipid A biosynthesis N-terminal domain-containing protein</fullName>
    </recommendedName>
</protein>
<dbReference type="InterPro" id="IPR014546">
    <property type="entry name" value="UCP028440_lipidA_biosyn"/>
</dbReference>
<gene>
    <name evidence="3" type="ORF">D3273_13020</name>
</gene>
<evidence type="ECO:0000313" key="3">
    <source>
        <dbReference type="EMBL" id="RYC31556.1"/>
    </source>
</evidence>
<dbReference type="GO" id="GO:0008915">
    <property type="term" value="F:lipid-A-disaccharide synthase activity"/>
    <property type="evidence" value="ECO:0007669"/>
    <property type="project" value="InterPro"/>
</dbReference>
<dbReference type="Pfam" id="PF07578">
    <property type="entry name" value="LAB_N"/>
    <property type="match status" value="1"/>
</dbReference>